<dbReference type="EMBL" id="AP013035">
    <property type="protein sequence ID" value="BAT72216.1"/>
    <property type="molecule type" value="Genomic_DNA"/>
</dbReference>
<evidence type="ECO:0000259" key="10">
    <source>
        <dbReference type="PROSITE" id="PS50823"/>
    </source>
</evidence>
<reference evidence="12" key="1">
    <citation type="journal article" date="2018" name="Science">
        <title>A primordial and reversible TCA cycle in a facultatively chemolithoautotrophic thermophile.</title>
        <authorList>
            <person name="Nunoura T."/>
            <person name="Chikaraishi Y."/>
            <person name="Izaki R."/>
            <person name="Suwa T."/>
            <person name="Sato T."/>
            <person name="Harada T."/>
            <person name="Mori K."/>
            <person name="Kato Y."/>
            <person name="Miyazaki M."/>
            <person name="Shimamura S."/>
            <person name="Yanagawa K."/>
            <person name="Shuto A."/>
            <person name="Ohkouchi N."/>
            <person name="Fujita N."/>
            <person name="Takaki Y."/>
            <person name="Atomi H."/>
            <person name="Takai K."/>
        </authorList>
    </citation>
    <scope>NUCLEOTIDE SEQUENCE [LARGE SCALE GENOMIC DNA]</scope>
    <source>
        <strain evidence="12">DSM 17441 / JCM 13301 / NBRC 103674 / ABI70S6</strain>
    </source>
</reference>
<dbReference type="CDD" id="cd02412">
    <property type="entry name" value="KH-II_30S_S3"/>
    <property type="match status" value="1"/>
</dbReference>
<evidence type="ECO:0000313" key="11">
    <source>
        <dbReference type="EMBL" id="BAT72216.1"/>
    </source>
</evidence>
<dbReference type="SUPFAM" id="SSF54814">
    <property type="entry name" value="Prokaryotic type KH domain (KH-domain type II)"/>
    <property type="match status" value="1"/>
</dbReference>
<comment type="subunit">
    <text evidence="8">Part of the 30S ribosomal subunit. Forms a tight complex with proteins S10 and S14.</text>
</comment>
<keyword evidence="3 8" id="KW-0694">RNA-binding</keyword>
<dbReference type="InterPro" id="IPR005704">
    <property type="entry name" value="Ribosomal_uS3_bac-typ"/>
</dbReference>
<dbReference type="PROSITE" id="PS00548">
    <property type="entry name" value="RIBOSOMAL_S3"/>
    <property type="match status" value="1"/>
</dbReference>
<comment type="function">
    <text evidence="6 8">Binds the lower part of the 30S subunit head. Binds mRNA in the 70S ribosome, positioning it for translation.</text>
</comment>
<dbReference type="InterPro" id="IPR015946">
    <property type="entry name" value="KH_dom-like_a/b"/>
</dbReference>
<dbReference type="Pfam" id="PF00189">
    <property type="entry name" value="Ribosomal_S3_C"/>
    <property type="match status" value="1"/>
</dbReference>
<sequence>MGQKVHPIGFRLGITKDWESKWFAKKDYAKKLHEDLRIRSLIKNKFYHAGISKVVIERFADRVKIDIYAARPGLVIGRKGAEVEKLKNELSKIVSGQLVINVKEVPVPEIDAQLVAENIAMQIERRVSHRRAMKRAINVAIKFGAKGIRVECSGRLGGVDMARTEWYREGRLPLQTLRADIDYGFAEAITKYGVIGVKVWIYKGDIIEPKKRPLEEIADVGA</sequence>
<dbReference type="PATRIC" id="fig|1298851.3.peg.1503"/>
<gene>
    <name evidence="8 11" type="primary">rpsC</name>
    <name evidence="11" type="ORF">TST_1429</name>
</gene>
<dbReference type="GO" id="GO:0003735">
    <property type="term" value="F:structural constituent of ribosome"/>
    <property type="evidence" value="ECO:0007669"/>
    <property type="project" value="InterPro"/>
</dbReference>
<dbReference type="SUPFAM" id="SSF54821">
    <property type="entry name" value="Ribosomal protein S3 C-terminal domain"/>
    <property type="match status" value="1"/>
</dbReference>
<dbReference type="InterPro" id="IPR057258">
    <property type="entry name" value="Ribosomal_uS3"/>
</dbReference>
<dbReference type="InterPro" id="IPR001351">
    <property type="entry name" value="Ribosomal_uS3_C"/>
</dbReference>
<dbReference type="STRING" id="1298851.TST_1429"/>
<dbReference type="NCBIfam" id="TIGR01009">
    <property type="entry name" value="rpsC_bact"/>
    <property type="match status" value="1"/>
</dbReference>
<dbReference type="RefSeq" id="WP_068550202.1">
    <property type="nucleotide sequence ID" value="NZ_AP013035.1"/>
</dbReference>
<dbReference type="GO" id="GO:0022627">
    <property type="term" value="C:cytosolic small ribosomal subunit"/>
    <property type="evidence" value="ECO:0007669"/>
    <property type="project" value="TreeGrafter"/>
</dbReference>
<evidence type="ECO:0000256" key="5">
    <source>
        <dbReference type="ARBA" id="ARBA00023274"/>
    </source>
</evidence>
<evidence type="ECO:0000256" key="9">
    <source>
        <dbReference type="RuleBase" id="RU003624"/>
    </source>
</evidence>
<dbReference type="PANTHER" id="PTHR11760">
    <property type="entry name" value="30S/40S RIBOSOMAL PROTEIN S3"/>
    <property type="match status" value="1"/>
</dbReference>
<dbReference type="GO" id="GO:0003729">
    <property type="term" value="F:mRNA binding"/>
    <property type="evidence" value="ECO:0007669"/>
    <property type="project" value="UniProtKB-UniRule"/>
</dbReference>
<dbReference type="SMART" id="SM00322">
    <property type="entry name" value="KH"/>
    <property type="match status" value="1"/>
</dbReference>
<dbReference type="KEGG" id="ttk:TST_1429"/>
<feature type="domain" description="KH type-2" evidence="10">
    <location>
        <begin position="38"/>
        <end position="106"/>
    </location>
</feature>
<accession>A0A0S3QV56</accession>
<evidence type="ECO:0000256" key="3">
    <source>
        <dbReference type="ARBA" id="ARBA00022884"/>
    </source>
</evidence>
<dbReference type="GO" id="GO:0006412">
    <property type="term" value="P:translation"/>
    <property type="evidence" value="ECO:0007669"/>
    <property type="project" value="UniProtKB-UniRule"/>
</dbReference>
<dbReference type="Pfam" id="PF07650">
    <property type="entry name" value="KH_2"/>
    <property type="match status" value="1"/>
</dbReference>
<evidence type="ECO:0000256" key="2">
    <source>
        <dbReference type="ARBA" id="ARBA00022730"/>
    </source>
</evidence>
<keyword evidence="12" id="KW-1185">Reference proteome</keyword>
<dbReference type="AlphaFoldDB" id="A0A0S3QV56"/>
<comment type="similarity">
    <text evidence="1 8 9">Belongs to the universal ribosomal protein uS3 family.</text>
</comment>
<dbReference type="Gene3D" id="3.30.300.20">
    <property type="match status" value="1"/>
</dbReference>
<dbReference type="GO" id="GO:0019843">
    <property type="term" value="F:rRNA binding"/>
    <property type="evidence" value="ECO:0007669"/>
    <property type="project" value="UniProtKB-UniRule"/>
</dbReference>
<evidence type="ECO:0000256" key="4">
    <source>
        <dbReference type="ARBA" id="ARBA00022980"/>
    </source>
</evidence>
<protein>
    <recommendedName>
        <fullName evidence="7 8">Small ribosomal subunit protein uS3</fullName>
    </recommendedName>
</protein>
<dbReference type="InterPro" id="IPR036419">
    <property type="entry name" value="Ribosomal_S3_C_sf"/>
</dbReference>
<dbReference type="InterPro" id="IPR009019">
    <property type="entry name" value="KH_sf_prok-type"/>
</dbReference>
<keyword evidence="4 8" id="KW-0689">Ribosomal protein</keyword>
<dbReference type="PANTHER" id="PTHR11760:SF19">
    <property type="entry name" value="SMALL RIBOSOMAL SUBUNIT PROTEIN US3C"/>
    <property type="match status" value="1"/>
</dbReference>
<keyword evidence="2 8" id="KW-0699">rRNA-binding</keyword>
<dbReference type="Gene3D" id="3.30.1140.32">
    <property type="entry name" value="Ribosomal protein S3, C-terminal domain"/>
    <property type="match status" value="1"/>
</dbReference>
<evidence type="ECO:0000313" key="12">
    <source>
        <dbReference type="Proteomes" id="UP000063234"/>
    </source>
</evidence>
<evidence type="ECO:0000256" key="1">
    <source>
        <dbReference type="ARBA" id="ARBA00010761"/>
    </source>
</evidence>
<dbReference type="FunFam" id="3.30.1140.32:FF:000002">
    <property type="entry name" value="30S ribosomal protein S3"/>
    <property type="match status" value="1"/>
</dbReference>
<dbReference type="OrthoDB" id="9806396at2"/>
<keyword evidence="5 8" id="KW-0687">Ribonucleoprotein</keyword>
<dbReference type="InterPro" id="IPR004044">
    <property type="entry name" value="KH_dom_type_2"/>
</dbReference>
<dbReference type="InterPro" id="IPR018280">
    <property type="entry name" value="Ribosomal_uS3_CS"/>
</dbReference>
<evidence type="ECO:0000256" key="6">
    <source>
        <dbReference type="ARBA" id="ARBA00024998"/>
    </source>
</evidence>
<evidence type="ECO:0000256" key="7">
    <source>
        <dbReference type="ARBA" id="ARBA00035257"/>
    </source>
</evidence>
<evidence type="ECO:0000256" key="8">
    <source>
        <dbReference type="HAMAP-Rule" id="MF_01309"/>
    </source>
</evidence>
<proteinExistence type="inferred from homology"/>
<dbReference type="PROSITE" id="PS50823">
    <property type="entry name" value="KH_TYPE_2"/>
    <property type="match status" value="1"/>
</dbReference>
<dbReference type="HAMAP" id="MF_01309_B">
    <property type="entry name" value="Ribosomal_uS3_B"/>
    <property type="match status" value="1"/>
</dbReference>
<dbReference type="Proteomes" id="UP000063234">
    <property type="component" value="Chromosome"/>
</dbReference>
<organism evidence="11 12">
    <name type="scientific">Thermosulfidibacter takaii (strain DSM 17441 / JCM 13301 / NBRC 103674 / ABI70S6)</name>
    <dbReference type="NCBI Taxonomy" id="1298851"/>
    <lineage>
        <taxon>Bacteria</taxon>
        <taxon>Pseudomonadati</taxon>
        <taxon>Thermosulfidibacterota</taxon>
        <taxon>Thermosulfidibacteria</taxon>
        <taxon>Thermosulfidibacterales</taxon>
        <taxon>Thermosulfidibacteraceae</taxon>
    </lineage>
</organism>
<name>A0A0S3QV56_THET7</name>
<dbReference type="FunFam" id="3.30.300.20:FF:000001">
    <property type="entry name" value="30S ribosomal protein S3"/>
    <property type="match status" value="1"/>
</dbReference>
<dbReference type="InterPro" id="IPR004087">
    <property type="entry name" value="KH_dom"/>
</dbReference>